<feature type="non-terminal residue" evidence="4">
    <location>
        <position position="162"/>
    </location>
</feature>
<evidence type="ECO:0000256" key="1">
    <source>
        <dbReference type="SAM" id="MobiDB-lite"/>
    </source>
</evidence>
<evidence type="ECO:0000259" key="3">
    <source>
        <dbReference type="Pfam" id="PF20153"/>
    </source>
</evidence>
<name>A0A9P5MQU5_9AGAM</name>
<dbReference type="InterPro" id="IPR045338">
    <property type="entry name" value="DUF6535"/>
</dbReference>
<feature type="region of interest" description="Disordered" evidence="1">
    <location>
        <begin position="1"/>
        <end position="41"/>
    </location>
</feature>
<feature type="compositionally biased region" description="Polar residues" evidence="1">
    <location>
        <begin position="25"/>
        <end position="38"/>
    </location>
</feature>
<dbReference type="OrthoDB" id="3219854at2759"/>
<evidence type="ECO:0000256" key="2">
    <source>
        <dbReference type="SAM" id="Phobius"/>
    </source>
</evidence>
<feature type="transmembrane region" description="Helical" evidence="2">
    <location>
        <begin position="65"/>
        <end position="87"/>
    </location>
</feature>
<gene>
    <name evidence="4" type="ORF">DFH94DRAFT_656039</name>
</gene>
<dbReference type="EMBL" id="WHVB01000023">
    <property type="protein sequence ID" value="KAF8471356.1"/>
    <property type="molecule type" value="Genomic_DNA"/>
</dbReference>
<keyword evidence="2" id="KW-0472">Membrane</keyword>
<sequence length="162" mass="17702">MSRPISQQGDLEGGNEGVDDRRDSPNQPLQGESNSGDSSGPFFSVYCEAADVEDKKKVEQWQNDAEGILIFTGLFSAAVAQLLSITVPDLRPNSQDTSAFYLGNIYEVLVDPNATRTPIPSPVANPLPFTPPRYAIWVNSLWFLSLVIGLTCALLATSLRQW</sequence>
<evidence type="ECO:0000313" key="5">
    <source>
        <dbReference type="Proteomes" id="UP000759537"/>
    </source>
</evidence>
<reference evidence="4" key="1">
    <citation type="submission" date="2019-10" db="EMBL/GenBank/DDBJ databases">
        <authorList>
            <consortium name="DOE Joint Genome Institute"/>
            <person name="Kuo A."/>
            <person name="Miyauchi S."/>
            <person name="Kiss E."/>
            <person name="Drula E."/>
            <person name="Kohler A."/>
            <person name="Sanchez-Garcia M."/>
            <person name="Andreopoulos B."/>
            <person name="Barry K.W."/>
            <person name="Bonito G."/>
            <person name="Buee M."/>
            <person name="Carver A."/>
            <person name="Chen C."/>
            <person name="Cichocki N."/>
            <person name="Clum A."/>
            <person name="Culley D."/>
            <person name="Crous P.W."/>
            <person name="Fauchery L."/>
            <person name="Girlanda M."/>
            <person name="Hayes R."/>
            <person name="Keri Z."/>
            <person name="LaButti K."/>
            <person name="Lipzen A."/>
            <person name="Lombard V."/>
            <person name="Magnuson J."/>
            <person name="Maillard F."/>
            <person name="Morin E."/>
            <person name="Murat C."/>
            <person name="Nolan M."/>
            <person name="Ohm R."/>
            <person name="Pangilinan J."/>
            <person name="Pereira M."/>
            <person name="Perotto S."/>
            <person name="Peter M."/>
            <person name="Riley R."/>
            <person name="Sitrit Y."/>
            <person name="Stielow B."/>
            <person name="Szollosi G."/>
            <person name="Zifcakova L."/>
            <person name="Stursova M."/>
            <person name="Spatafora J.W."/>
            <person name="Tedersoo L."/>
            <person name="Vaario L.-M."/>
            <person name="Yamada A."/>
            <person name="Yan M."/>
            <person name="Wang P."/>
            <person name="Xu J."/>
            <person name="Bruns T."/>
            <person name="Baldrian P."/>
            <person name="Vilgalys R."/>
            <person name="Henrissat B."/>
            <person name="Grigoriev I.V."/>
            <person name="Hibbett D."/>
            <person name="Nagy L.G."/>
            <person name="Martin F.M."/>
        </authorList>
    </citation>
    <scope>NUCLEOTIDE SEQUENCE</scope>
    <source>
        <strain evidence="4">Prilba</strain>
    </source>
</reference>
<evidence type="ECO:0000313" key="4">
    <source>
        <dbReference type="EMBL" id="KAF8471356.1"/>
    </source>
</evidence>
<dbReference type="Pfam" id="PF20153">
    <property type="entry name" value="DUF6535"/>
    <property type="match status" value="1"/>
</dbReference>
<reference evidence="4" key="2">
    <citation type="journal article" date="2020" name="Nat. Commun.">
        <title>Large-scale genome sequencing of mycorrhizal fungi provides insights into the early evolution of symbiotic traits.</title>
        <authorList>
            <person name="Miyauchi S."/>
            <person name="Kiss E."/>
            <person name="Kuo A."/>
            <person name="Drula E."/>
            <person name="Kohler A."/>
            <person name="Sanchez-Garcia M."/>
            <person name="Morin E."/>
            <person name="Andreopoulos B."/>
            <person name="Barry K.W."/>
            <person name="Bonito G."/>
            <person name="Buee M."/>
            <person name="Carver A."/>
            <person name="Chen C."/>
            <person name="Cichocki N."/>
            <person name="Clum A."/>
            <person name="Culley D."/>
            <person name="Crous P.W."/>
            <person name="Fauchery L."/>
            <person name="Girlanda M."/>
            <person name="Hayes R.D."/>
            <person name="Keri Z."/>
            <person name="LaButti K."/>
            <person name="Lipzen A."/>
            <person name="Lombard V."/>
            <person name="Magnuson J."/>
            <person name="Maillard F."/>
            <person name="Murat C."/>
            <person name="Nolan M."/>
            <person name="Ohm R.A."/>
            <person name="Pangilinan J."/>
            <person name="Pereira M.F."/>
            <person name="Perotto S."/>
            <person name="Peter M."/>
            <person name="Pfister S."/>
            <person name="Riley R."/>
            <person name="Sitrit Y."/>
            <person name="Stielow J.B."/>
            <person name="Szollosi G."/>
            <person name="Zifcakova L."/>
            <person name="Stursova M."/>
            <person name="Spatafora J.W."/>
            <person name="Tedersoo L."/>
            <person name="Vaario L.M."/>
            <person name="Yamada A."/>
            <person name="Yan M."/>
            <person name="Wang P."/>
            <person name="Xu J."/>
            <person name="Bruns T."/>
            <person name="Baldrian P."/>
            <person name="Vilgalys R."/>
            <person name="Dunand C."/>
            <person name="Henrissat B."/>
            <person name="Grigoriev I.V."/>
            <person name="Hibbett D."/>
            <person name="Nagy L.G."/>
            <person name="Martin F.M."/>
        </authorList>
    </citation>
    <scope>NUCLEOTIDE SEQUENCE</scope>
    <source>
        <strain evidence="4">Prilba</strain>
    </source>
</reference>
<organism evidence="4 5">
    <name type="scientific">Russula ochroleuca</name>
    <dbReference type="NCBI Taxonomy" id="152965"/>
    <lineage>
        <taxon>Eukaryota</taxon>
        <taxon>Fungi</taxon>
        <taxon>Dikarya</taxon>
        <taxon>Basidiomycota</taxon>
        <taxon>Agaricomycotina</taxon>
        <taxon>Agaricomycetes</taxon>
        <taxon>Russulales</taxon>
        <taxon>Russulaceae</taxon>
        <taxon>Russula</taxon>
    </lineage>
</organism>
<keyword evidence="5" id="KW-1185">Reference proteome</keyword>
<dbReference type="Proteomes" id="UP000759537">
    <property type="component" value="Unassembled WGS sequence"/>
</dbReference>
<keyword evidence="2" id="KW-0812">Transmembrane</keyword>
<accession>A0A9P5MQU5</accession>
<keyword evidence="2" id="KW-1133">Transmembrane helix</keyword>
<proteinExistence type="predicted"/>
<dbReference type="AlphaFoldDB" id="A0A9P5MQU5"/>
<protein>
    <recommendedName>
        <fullName evidence="3">DUF6535 domain-containing protein</fullName>
    </recommendedName>
</protein>
<comment type="caution">
    <text evidence="4">The sequence shown here is derived from an EMBL/GenBank/DDBJ whole genome shotgun (WGS) entry which is preliminary data.</text>
</comment>
<feature type="transmembrane region" description="Helical" evidence="2">
    <location>
        <begin position="134"/>
        <end position="156"/>
    </location>
</feature>
<feature type="domain" description="DUF6535" evidence="3">
    <location>
        <begin position="45"/>
        <end position="162"/>
    </location>
</feature>